<keyword evidence="6 9" id="KW-0812">Transmembrane</keyword>
<keyword evidence="3 9" id="KW-0813">Transport</keyword>
<evidence type="ECO:0000259" key="10">
    <source>
        <dbReference type="PROSITE" id="PS50928"/>
    </source>
</evidence>
<dbReference type="PROSITE" id="PS50928">
    <property type="entry name" value="ABC_TM1"/>
    <property type="match status" value="1"/>
</dbReference>
<evidence type="ECO:0000256" key="1">
    <source>
        <dbReference type="ARBA" id="ARBA00004429"/>
    </source>
</evidence>
<dbReference type="InterPro" id="IPR010065">
    <property type="entry name" value="AA_ABC_transptr_permease_3TM"/>
</dbReference>
<dbReference type="InterPro" id="IPR051613">
    <property type="entry name" value="ABC_transp_permease_HisMQ"/>
</dbReference>
<feature type="transmembrane region" description="Helical" evidence="9">
    <location>
        <begin position="97"/>
        <end position="120"/>
    </location>
</feature>
<dbReference type="Pfam" id="PF00528">
    <property type="entry name" value="BPD_transp_1"/>
    <property type="match status" value="1"/>
</dbReference>
<evidence type="ECO:0000256" key="4">
    <source>
        <dbReference type="ARBA" id="ARBA00022475"/>
    </source>
</evidence>
<reference evidence="11 12" key="1">
    <citation type="submission" date="2019-03" db="EMBL/GenBank/DDBJ databases">
        <title>Genomic Encyclopedia of Type Strains, Phase IV (KMG-IV): sequencing the most valuable type-strain genomes for metagenomic binning, comparative biology and taxonomic classification.</title>
        <authorList>
            <person name="Goeker M."/>
        </authorList>
    </citation>
    <scope>NUCLEOTIDE SEQUENCE [LARGE SCALE GENOMIC DNA]</scope>
    <source>
        <strain evidence="11 12">DSM 102969</strain>
    </source>
</reference>
<evidence type="ECO:0000313" key="11">
    <source>
        <dbReference type="EMBL" id="TDP87380.1"/>
    </source>
</evidence>
<evidence type="ECO:0000256" key="3">
    <source>
        <dbReference type="ARBA" id="ARBA00022448"/>
    </source>
</evidence>
<dbReference type="RefSeq" id="WP_126535527.1">
    <property type="nucleotide sequence ID" value="NZ_BSPM01000008.1"/>
</dbReference>
<dbReference type="AlphaFoldDB" id="A0A4R6RLH3"/>
<keyword evidence="12" id="KW-1185">Reference proteome</keyword>
<comment type="caution">
    <text evidence="11">The sequence shown here is derived from an EMBL/GenBank/DDBJ whole genome shotgun (WGS) entry which is preliminary data.</text>
</comment>
<name>A0A4R6RLH3_9HYPH</name>
<gene>
    <name evidence="11" type="ORF">EDD54_1274</name>
</gene>
<dbReference type="InterPro" id="IPR035906">
    <property type="entry name" value="MetI-like_sf"/>
</dbReference>
<keyword evidence="4" id="KW-1003">Cell membrane</keyword>
<keyword evidence="8 9" id="KW-0472">Membrane</keyword>
<keyword evidence="5" id="KW-0997">Cell inner membrane</keyword>
<comment type="subcellular location">
    <subcellularLocation>
        <location evidence="1">Cell inner membrane</location>
        <topology evidence="1">Multi-pass membrane protein</topology>
    </subcellularLocation>
    <subcellularLocation>
        <location evidence="9">Cell membrane</location>
        <topology evidence="9">Multi-pass membrane protein</topology>
    </subcellularLocation>
</comment>
<dbReference type="PANTHER" id="PTHR30133">
    <property type="entry name" value="CATIONIC AMINO ACID TRANSPORTER, MEMBRANE COMPONENT"/>
    <property type="match status" value="1"/>
</dbReference>
<dbReference type="GO" id="GO:0043190">
    <property type="term" value="C:ATP-binding cassette (ABC) transporter complex"/>
    <property type="evidence" value="ECO:0007669"/>
    <property type="project" value="InterPro"/>
</dbReference>
<feature type="transmembrane region" description="Helical" evidence="9">
    <location>
        <begin position="20"/>
        <end position="45"/>
    </location>
</feature>
<keyword evidence="7 9" id="KW-1133">Transmembrane helix</keyword>
<dbReference type="EMBL" id="SNXY01000006">
    <property type="protein sequence ID" value="TDP87380.1"/>
    <property type="molecule type" value="Genomic_DNA"/>
</dbReference>
<evidence type="ECO:0000256" key="5">
    <source>
        <dbReference type="ARBA" id="ARBA00022519"/>
    </source>
</evidence>
<evidence type="ECO:0000256" key="7">
    <source>
        <dbReference type="ARBA" id="ARBA00022989"/>
    </source>
</evidence>
<dbReference type="SUPFAM" id="SSF161098">
    <property type="entry name" value="MetI-like"/>
    <property type="match status" value="1"/>
</dbReference>
<proteinExistence type="inferred from homology"/>
<evidence type="ECO:0000256" key="6">
    <source>
        <dbReference type="ARBA" id="ARBA00022692"/>
    </source>
</evidence>
<evidence type="ECO:0000256" key="9">
    <source>
        <dbReference type="RuleBase" id="RU363032"/>
    </source>
</evidence>
<protein>
    <submittedName>
        <fullName evidence="11">Amino acid ABC transporter membrane protein 1 (PAAT family)</fullName>
    </submittedName>
</protein>
<feature type="domain" description="ABC transmembrane type-1" evidence="10">
    <location>
        <begin position="19"/>
        <end position="216"/>
    </location>
</feature>
<dbReference type="Gene3D" id="1.10.3720.10">
    <property type="entry name" value="MetI-like"/>
    <property type="match status" value="1"/>
</dbReference>
<dbReference type="OrthoDB" id="9815029at2"/>
<dbReference type="InterPro" id="IPR000515">
    <property type="entry name" value="MetI-like"/>
</dbReference>
<dbReference type="NCBIfam" id="TIGR01726">
    <property type="entry name" value="HEQRo_perm_3TM"/>
    <property type="match status" value="1"/>
</dbReference>
<dbReference type="Proteomes" id="UP000294547">
    <property type="component" value="Unassembled WGS sequence"/>
</dbReference>
<feature type="transmembrane region" description="Helical" evidence="9">
    <location>
        <begin position="57"/>
        <end position="77"/>
    </location>
</feature>
<evidence type="ECO:0000313" key="12">
    <source>
        <dbReference type="Proteomes" id="UP000294547"/>
    </source>
</evidence>
<organism evidence="11 12">
    <name type="scientific">Oharaeibacter diazotrophicus</name>
    <dbReference type="NCBI Taxonomy" id="1920512"/>
    <lineage>
        <taxon>Bacteria</taxon>
        <taxon>Pseudomonadati</taxon>
        <taxon>Pseudomonadota</taxon>
        <taxon>Alphaproteobacteria</taxon>
        <taxon>Hyphomicrobiales</taxon>
        <taxon>Pleomorphomonadaceae</taxon>
        <taxon>Oharaeibacter</taxon>
    </lineage>
</organism>
<comment type="similarity">
    <text evidence="2">Belongs to the binding-protein-dependent transport system permease family. HisMQ subfamily.</text>
</comment>
<accession>A0A4R6RLH3</accession>
<dbReference type="CDD" id="cd06261">
    <property type="entry name" value="TM_PBP2"/>
    <property type="match status" value="1"/>
</dbReference>
<feature type="transmembrane region" description="Helical" evidence="9">
    <location>
        <begin position="195"/>
        <end position="216"/>
    </location>
</feature>
<sequence>MDLASPEFWGYIRQMAGGAVITLELFACSVVLALVLGTIVGIVSLSRNLAIQALWRTYASIVMGVPSLLVIFIIYYGGSAMLNGLFGRSLRLDVTPFGAGLAALTIVYAAYVAELVHGAVRNLPRGQFEACAALSLRPVQAWIHVILPQVFRLALPGLVNVWLIVLKDTPLVSLAGLNDLVATAKISAGATKEPFIFFIAASLFFIAFSALTMPLANRLDTRLGRGIAKVKS</sequence>
<dbReference type="GO" id="GO:0022857">
    <property type="term" value="F:transmembrane transporter activity"/>
    <property type="evidence" value="ECO:0007669"/>
    <property type="project" value="InterPro"/>
</dbReference>
<evidence type="ECO:0000256" key="8">
    <source>
        <dbReference type="ARBA" id="ARBA00023136"/>
    </source>
</evidence>
<dbReference type="PANTHER" id="PTHR30133:SF2">
    <property type="entry name" value="ARGININE ABC TRANSPORTER PERMEASE PROTEIN ARTQ"/>
    <property type="match status" value="1"/>
</dbReference>
<evidence type="ECO:0000256" key="2">
    <source>
        <dbReference type="ARBA" id="ARBA00010072"/>
    </source>
</evidence>